<organism evidence="2 3">
    <name type="scientific">Blyttiomyces helicus</name>
    <dbReference type="NCBI Taxonomy" id="388810"/>
    <lineage>
        <taxon>Eukaryota</taxon>
        <taxon>Fungi</taxon>
        <taxon>Fungi incertae sedis</taxon>
        <taxon>Chytridiomycota</taxon>
        <taxon>Chytridiomycota incertae sedis</taxon>
        <taxon>Chytridiomycetes</taxon>
        <taxon>Chytridiomycetes incertae sedis</taxon>
        <taxon>Blyttiomyces</taxon>
    </lineage>
</organism>
<feature type="region of interest" description="Disordered" evidence="1">
    <location>
        <begin position="310"/>
        <end position="346"/>
    </location>
</feature>
<accession>A0A4P9W9U9</accession>
<reference evidence="3" key="1">
    <citation type="journal article" date="2018" name="Nat. Microbiol.">
        <title>Leveraging single-cell genomics to expand the fungal tree of life.</title>
        <authorList>
            <person name="Ahrendt S.R."/>
            <person name="Quandt C.A."/>
            <person name="Ciobanu D."/>
            <person name="Clum A."/>
            <person name="Salamov A."/>
            <person name="Andreopoulos B."/>
            <person name="Cheng J.F."/>
            <person name="Woyke T."/>
            <person name="Pelin A."/>
            <person name="Henrissat B."/>
            <person name="Reynolds N.K."/>
            <person name="Benny G.L."/>
            <person name="Smith M.E."/>
            <person name="James T.Y."/>
            <person name="Grigoriev I.V."/>
        </authorList>
    </citation>
    <scope>NUCLEOTIDE SEQUENCE [LARGE SCALE GENOMIC DNA]</scope>
</reference>
<evidence type="ECO:0000313" key="3">
    <source>
        <dbReference type="Proteomes" id="UP000269721"/>
    </source>
</evidence>
<evidence type="ECO:0000256" key="1">
    <source>
        <dbReference type="SAM" id="MobiDB-lite"/>
    </source>
</evidence>
<dbReference type="EMBL" id="KZ996150">
    <property type="protein sequence ID" value="RKO89341.1"/>
    <property type="molecule type" value="Genomic_DNA"/>
</dbReference>
<evidence type="ECO:0000313" key="2">
    <source>
        <dbReference type="EMBL" id="RKO89341.1"/>
    </source>
</evidence>
<keyword evidence="3" id="KW-1185">Reference proteome</keyword>
<proteinExistence type="predicted"/>
<feature type="region of interest" description="Disordered" evidence="1">
    <location>
        <begin position="71"/>
        <end position="92"/>
    </location>
</feature>
<gene>
    <name evidence="2" type="ORF">BDK51DRAFT_44289</name>
</gene>
<name>A0A4P9W9U9_9FUNG</name>
<sequence length="346" mass="37933">MNLTQTDWGDIEQTPPPEQPILLFKPANLPLRRTTAPHAIVAAFSASAGPTTAVPTVVAIARRRLRALERSQRQWRARRNSARGGRTGDGLGERASMRRRAWLRCWWSRGKAGFEKDKAVPGLEDVSDSPHFSFQLLPSAALRVFCNLGVGNYSAFARHTQSPSVRRRKSKHPHIPVLPQRFATPAEFLFLGCPTDNRPPPIPKIIPKFIVFSGDTSLAVEYAARQFLAYAQAVKDGIERGAAAACVGESGYLWGEGLGRALLKIRPGEEAFRIVCALFLTTGCNSEANFQTLPAPGIDIPQFVIAPKRSRRPWPRPTSGSVLSKLAAGHAPDPPNPFAVPTRIRD</sequence>
<dbReference type="Proteomes" id="UP000269721">
    <property type="component" value="Unassembled WGS sequence"/>
</dbReference>
<protein>
    <submittedName>
        <fullName evidence="2">Uncharacterized protein</fullName>
    </submittedName>
</protein>
<dbReference type="AlphaFoldDB" id="A0A4P9W9U9"/>